<dbReference type="Pfam" id="PF00494">
    <property type="entry name" value="SQS_PSY"/>
    <property type="match status" value="1"/>
</dbReference>
<protein>
    <submittedName>
        <fullName evidence="1">Uncharacterized protein</fullName>
    </submittedName>
</protein>
<name>A0AAV5QNK2_9ASCO</name>
<dbReference type="InterPro" id="IPR002060">
    <property type="entry name" value="Squ/phyt_synthse"/>
</dbReference>
<evidence type="ECO:0000313" key="2">
    <source>
        <dbReference type="Proteomes" id="UP001360560"/>
    </source>
</evidence>
<dbReference type="GeneID" id="90074328"/>
<dbReference type="RefSeq" id="XP_064853349.1">
    <property type="nucleotide sequence ID" value="XM_064997277.1"/>
</dbReference>
<comment type="caution">
    <text evidence="1">The sequence shown here is derived from an EMBL/GenBank/DDBJ whole genome shotgun (WGS) entry which is preliminary data.</text>
</comment>
<dbReference type="Gene3D" id="1.10.600.10">
    <property type="entry name" value="Farnesyl Diphosphate Synthase"/>
    <property type="match status" value="1"/>
</dbReference>
<dbReference type="AlphaFoldDB" id="A0AAV5QNK2"/>
<accession>A0AAV5QNK2</accession>
<dbReference type="InterPro" id="IPR008949">
    <property type="entry name" value="Isoprenoid_synthase_dom_sf"/>
</dbReference>
<proteinExistence type="predicted"/>
<organism evidence="1 2">
    <name type="scientific">Saccharomycopsis crataegensis</name>
    <dbReference type="NCBI Taxonomy" id="43959"/>
    <lineage>
        <taxon>Eukaryota</taxon>
        <taxon>Fungi</taxon>
        <taxon>Dikarya</taxon>
        <taxon>Ascomycota</taxon>
        <taxon>Saccharomycotina</taxon>
        <taxon>Saccharomycetes</taxon>
        <taxon>Saccharomycopsidaceae</taxon>
        <taxon>Saccharomycopsis</taxon>
    </lineage>
</organism>
<sequence>MIRAINSDTRNHVVRVISRRGISDNRYSQQLESARTNVRSTLEKYDRSSFILSAYVPEPARDSFLAIRAFNVEVSKINLKNNYANMGGLTSVDLKFKFWSDFLSRVFRNPNGNETITEPTMFLIRDSLKQGVSLNVDYFNTFLNSRKHWLEKPTFQDIDSICSFGEGTYSQLIYLQQSTLLSSHISPSAISLLEESPSIQNLTTDIAAHIGQANSIASTLLSLKYYAKQELVPLPIDVMAEQDLSQDSLIGYINEISKDKKVKNLELEEKLKNVIFAVSTRANDHLLTGRYKLDKLKEEIKKVSASTNNELVSKYSKSWRGGIPDVIFVPFMNSIPVDIFIKNLQKKDFNILDDRITNSSMNRWRVVWNSFYNYYSRNI</sequence>
<keyword evidence="2" id="KW-1185">Reference proteome</keyword>
<dbReference type="EMBL" id="BTFZ01000011">
    <property type="protein sequence ID" value="GMM36353.1"/>
    <property type="molecule type" value="Genomic_DNA"/>
</dbReference>
<dbReference type="Proteomes" id="UP001360560">
    <property type="component" value="Unassembled WGS sequence"/>
</dbReference>
<gene>
    <name evidence="1" type="ORF">DASC09_036780</name>
</gene>
<evidence type="ECO:0000313" key="1">
    <source>
        <dbReference type="EMBL" id="GMM36353.1"/>
    </source>
</evidence>
<reference evidence="1 2" key="1">
    <citation type="journal article" date="2023" name="Elife">
        <title>Identification of key yeast species and microbe-microbe interactions impacting larval growth of Drosophila in the wild.</title>
        <authorList>
            <person name="Mure A."/>
            <person name="Sugiura Y."/>
            <person name="Maeda R."/>
            <person name="Honda K."/>
            <person name="Sakurai N."/>
            <person name="Takahashi Y."/>
            <person name="Watada M."/>
            <person name="Katoh T."/>
            <person name="Gotoh A."/>
            <person name="Gotoh Y."/>
            <person name="Taniguchi I."/>
            <person name="Nakamura K."/>
            <person name="Hayashi T."/>
            <person name="Katayama T."/>
            <person name="Uemura T."/>
            <person name="Hattori Y."/>
        </authorList>
    </citation>
    <scope>NUCLEOTIDE SEQUENCE [LARGE SCALE GENOMIC DNA]</scope>
    <source>
        <strain evidence="1 2">SC-9</strain>
    </source>
</reference>
<dbReference type="SUPFAM" id="SSF48576">
    <property type="entry name" value="Terpenoid synthases"/>
    <property type="match status" value="1"/>
</dbReference>